<dbReference type="Pfam" id="PF04376">
    <property type="entry name" value="ATE_N"/>
    <property type="match status" value="1"/>
</dbReference>
<dbReference type="EC" id="2.3.2.29" evidence="4"/>
<sequence>MSVERPKNLTLFHRSGVMECPYLKGEAEQQLFAELPSSNAQGLFEELSHAGFRRSHQIIYRPSCPNCDGCKSVRIPAHEFKWSKSWKRVMKRNQDLTMDQVGLRVTREQFELFSTYVRSRHGDGEMAEMNEQDYLGLVLASPVHTTIFEFRGPDGRLRAACLCDMLRDGVSAVYSFFDPAYERDSLGSYMILKLIEWTKAQTMDHVYLGFWVDNSPKMAYKRRFAPLEFFDRNGWVRL</sequence>
<dbReference type="Proteomes" id="UP000256845">
    <property type="component" value="Unassembled WGS sequence"/>
</dbReference>
<feature type="domain" description="N-end aminoacyl transferase N-terminal" evidence="5">
    <location>
        <begin position="19"/>
        <end position="88"/>
    </location>
</feature>
<keyword evidence="8" id="KW-1185">Reference proteome</keyword>
<evidence type="ECO:0000256" key="4">
    <source>
        <dbReference type="HAMAP-Rule" id="MF_00689"/>
    </source>
</evidence>
<accession>A0A3D9HVJ2</accession>
<dbReference type="InterPro" id="IPR016181">
    <property type="entry name" value="Acyl_CoA_acyltransferase"/>
</dbReference>
<comment type="similarity">
    <text evidence="4">Belongs to the R-transferase family. Bpt subfamily.</text>
</comment>
<keyword evidence="1 4" id="KW-0963">Cytoplasm</keyword>
<dbReference type="GO" id="GO:0004057">
    <property type="term" value="F:arginyl-tRNA--protein transferase activity"/>
    <property type="evidence" value="ECO:0007669"/>
    <property type="project" value="InterPro"/>
</dbReference>
<comment type="subcellular location">
    <subcellularLocation>
        <location evidence="4">Cytoplasm</location>
    </subcellularLocation>
</comment>
<gene>
    <name evidence="4" type="primary">bpt</name>
    <name evidence="7" type="ORF">DFP90_101189</name>
</gene>
<dbReference type="SUPFAM" id="SSF55729">
    <property type="entry name" value="Acyl-CoA N-acyltransferases (Nat)"/>
    <property type="match status" value="1"/>
</dbReference>
<evidence type="ECO:0000313" key="7">
    <source>
        <dbReference type="EMBL" id="RED53401.1"/>
    </source>
</evidence>
<dbReference type="GO" id="GO:0005737">
    <property type="term" value="C:cytoplasm"/>
    <property type="evidence" value="ECO:0007669"/>
    <property type="project" value="UniProtKB-SubCell"/>
</dbReference>
<comment type="function">
    <text evidence="4">Functions in the N-end rule pathway of protein degradation where it conjugates Leu from its aminoacyl-tRNA to the N-termini of proteins containing an N-terminal aspartate or glutamate.</text>
</comment>
<keyword evidence="3 4" id="KW-0012">Acyltransferase</keyword>
<proteinExistence type="inferred from homology"/>
<evidence type="ECO:0000256" key="3">
    <source>
        <dbReference type="ARBA" id="ARBA00023315"/>
    </source>
</evidence>
<evidence type="ECO:0000256" key="2">
    <source>
        <dbReference type="ARBA" id="ARBA00022679"/>
    </source>
</evidence>
<dbReference type="NCBIfam" id="NF002342">
    <property type="entry name" value="PRK01305.1-3"/>
    <property type="match status" value="1"/>
</dbReference>
<dbReference type="GO" id="GO:0008914">
    <property type="term" value="F:leucyl-tRNA--protein transferase activity"/>
    <property type="evidence" value="ECO:0007669"/>
    <property type="project" value="UniProtKB-UniRule"/>
</dbReference>
<name>A0A3D9HVJ2_9PROT</name>
<evidence type="ECO:0000259" key="6">
    <source>
        <dbReference type="Pfam" id="PF04377"/>
    </source>
</evidence>
<dbReference type="EMBL" id="QRDW01000001">
    <property type="protein sequence ID" value="RED53401.1"/>
    <property type="molecule type" value="Genomic_DNA"/>
</dbReference>
<dbReference type="InterPro" id="IPR030700">
    <property type="entry name" value="N-end_Aminoacyl_Trfase"/>
</dbReference>
<comment type="catalytic activity">
    <reaction evidence="4">
        <text>N-terminal L-glutamyl-[protein] + L-leucyl-tRNA(Leu) = N-terminal L-leucyl-L-glutamyl-[protein] + tRNA(Leu) + H(+)</text>
        <dbReference type="Rhea" id="RHEA:50412"/>
        <dbReference type="Rhea" id="RHEA-COMP:9613"/>
        <dbReference type="Rhea" id="RHEA-COMP:9622"/>
        <dbReference type="Rhea" id="RHEA-COMP:12664"/>
        <dbReference type="Rhea" id="RHEA-COMP:12668"/>
        <dbReference type="ChEBI" id="CHEBI:15378"/>
        <dbReference type="ChEBI" id="CHEBI:64721"/>
        <dbReference type="ChEBI" id="CHEBI:78442"/>
        <dbReference type="ChEBI" id="CHEBI:78494"/>
        <dbReference type="ChEBI" id="CHEBI:133041"/>
        <dbReference type="EC" id="2.3.2.29"/>
    </reaction>
</comment>
<reference evidence="7 8" key="1">
    <citation type="submission" date="2018-07" db="EMBL/GenBank/DDBJ databases">
        <title>Genomic Encyclopedia of Type Strains, Phase III (KMG-III): the genomes of soil and plant-associated and newly described type strains.</title>
        <authorList>
            <person name="Whitman W."/>
        </authorList>
    </citation>
    <scope>NUCLEOTIDE SEQUENCE [LARGE SCALE GENOMIC DNA]</scope>
    <source>
        <strain evidence="7 8">CECT 8488</strain>
    </source>
</reference>
<dbReference type="GO" id="GO:0071596">
    <property type="term" value="P:ubiquitin-dependent protein catabolic process via the N-end rule pathway"/>
    <property type="evidence" value="ECO:0007669"/>
    <property type="project" value="InterPro"/>
</dbReference>
<keyword evidence="2 4" id="KW-0808">Transferase</keyword>
<dbReference type="Pfam" id="PF04377">
    <property type="entry name" value="ATE_C"/>
    <property type="match status" value="1"/>
</dbReference>
<dbReference type="RefSeq" id="WP_115934550.1">
    <property type="nucleotide sequence ID" value="NZ_QRDW01000001.1"/>
</dbReference>
<dbReference type="InterPro" id="IPR007472">
    <property type="entry name" value="N-end_Aminoacyl_Trfase_C"/>
</dbReference>
<dbReference type="NCBIfam" id="NF002343">
    <property type="entry name" value="PRK01305.1-4"/>
    <property type="match status" value="1"/>
</dbReference>
<protein>
    <recommendedName>
        <fullName evidence="4">Aspartate/glutamate leucyltransferase</fullName>
        <ecNumber evidence="4">2.3.2.29</ecNumber>
    </recommendedName>
</protein>
<dbReference type="InterPro" id="IPR007471">
    <property type="entry name" value="N-end_Aminoacyl_Trfase_N"/>
</dbReference>
<organism evidence="7 8">
    <name type="scientific">Aestuariispira insulae</name>
    <dbReference type="NCBI Taxonomy" id="1461337"/>
    <lineage>
        <taxon>Bacteria</taxon>
        <taxon>Pseudomonadati</taxon>
        <taxon>Pseudomonadota</taxon>
        <taxon>Alphaproteobacteria</taxon>
        <taxon>Rhodospirillales</taxon>
        <taxon>Kiloniellaceae</taxon>
        <taxon>Aestuariispira</taxon>
    </lineage>
</organism>
<comment type="catalytic activity">
    <reaction evidence="4">
        <text>N-terminal L-aspartyl-[protein] + L-leucyl-tRNA(Leu) = N-terminal L-leucyl-L-aspartyl-[protein] + tRNA(Leu) + H(+)</text>
        <dbReference type="Rhea" id="RHEA:50420"/>
        <dbReference type="Rhea" id="RHEA-COMP:9613"/>
        <dbReference type="Rhea" id="RHEA-COMP:9622"/>
        <dbReference type="Rhea" id="RHEA-COMP:12669"/>
        <dbReference type="Rhea" id="RHEA-COMP:12674"/>
        <dbReference type="ChEBI" id="CHEBI:15378"/>
        <dbReference type="ChEBI" id="CHEBI:64720"/>
        <dbReference type="ChEBI" id="CHEBI:78442"/>
        <dbReference type="ChEBI" id="CHEBI:78494"/>
        <dbReference type="ChEBI" id="CHEBI:133042"/>
        <dbReference type="EC" id="2.3.2.29"/>
    </reaction>
</comment>
<dbReference type="PIRSF" id="PIRSF037208">
    <property type="entry name" value="ATE_pro_prd"/>
    <property type="match status" value="1"/>
</dbReference>
<evidence type="ECO:0000259" key="5">
    <source>
        <dbReference type="Pfam" id="PF04376"/>
    </source>
</evidence>
<dbReference type="OrthoDB" id="9782022at2"/>
<dbReference type="NCBIfam" id="NF002346">
    <property type="entry name" value="PRK01305.2-3"/>
    <property type="match status" value="1"/>
</dbReference>
<dbReference type="HAMAP" id="MF_00689">
    <property type="entry name" value="Bpt"/>
    <property type="match status" value="1"/>
</dbReference>
<feature type="domain" description="N-end rule aminoacyl transferase C-terminal" evidence="6">
    <location>
        <begin position="108"/>
        <end position="230"/>
    </location>
</feature>
<evidence type="ECO:0000256" key="1">
    <source>
        <dbReference type="ARBA" id="ARBA00022490"/>
    </source>
</evidence>
<dbReference type="PANTHER" id="PTHR21367">
    <property type="entry name" value="ARGININE-TRNA-PROTEIN TRANSFERASE 1"/>
    <property type="match status" value="1"/>
</dbReference>
<dbReference type="PANTHER" id="PTHR21367:SF1">
    <property type="entry name" value="ARGINYL-TRNA--PROTEIN TRANSFERASE 1"/>
    <property type="match status" value="1"/>
</dbReference>
<dbReference type="AlphaFoldDB" id="A0A3D9HVJ2"/>
<evidence type="ECO:0000313" key="8">
    <source>
        <dbReference type="Proteomes" id="UP000256845"/>
    </source>
</evidence>
<comment type="caution">
    <text evidence="7">The sequence shown here is derived from an EMBL/GenBank/DDBJ whole genome shotgun (WGS) entry which is preliminary data.</text>
</comment>
<dbReference type="InterPro" id="IPR017138">
    <property type="entry name" value="Asp_Glu_LeuTrfase"/>
</dbReference>